<dbReference type="InterPro" id="IPR021228">
    <property type="entry name" value="BrxD"/>
</dbReference>
<reference evidence="1 2" key="1">
    <citation type="submission" date="2021-06" db="EMBL/GenBank/DDBJ databases">
        <title>Actinoplanes lichenicola sp. nov., and Actinoplanes ovalisporus sp. nov., isolated from lichen in Thailand.</title>
        <authorList>
            <person name="Saeng-In P."/>
            <person name="Kanchanasin P."/>
            <person name="Yuki M."/>
            <person name="Kudo T."/>
            <person name="Ohkuma M."/>
            <person name="Phongsopitanun W."/>
            <person name="Tanasupawat S."/>
        </authorList>
    </citation>
    <scope>NUCLEOTIDE SEQUENCE [LARGE SCALE GENOMIC DNA]</scope>
    <source>
        <strain evidence="1 2">NBRC 110975</strain>
    </source>
</reference>
<sequence length="101" mass="10711">MNRLFERRLAHVSKHSPLFALTLRGYRAALSSGDAAVADGLAAWMAGQPSLAGAARDGNNWRPGSLILTALLSRCGSPPDSYRHSDVLSSPAINVQDLPVT</sequence>
<dbReference type="EMBL" id="JAHKKG010000018">
    <property type="protein sequence ID" value="MBU2670175.1"/>
    <property type="molecule type" value="Genomic_DNA"/>
</dbReference>
<dbReference type="Proteomes" id="UP001519654">
    <property type="component" value="Unassembled WGS sequence"/>
</dbReference>
<proteinExistence type="predicted"/>
<name>A0ABS5Z3A8_9ACTN</name>
<comment type="caution">
    <text evidence="1">The sequence shown here is derived from an EMBL/GenBank/DDBJ whole genome shotgun (WGS) entry which is preliminary data.</text>
</comment>
<gene>
    <name evidence="1" type="ORF">KOI35_42415</name>
</gene>
<accession>A0ABS5Z3A8</accession>
<evidence type="ECO:0000313" key="2">
    <source>
        <dbReference type="Proteomes" id="UP001519654"/>
    </source>
</evidence>
<evidence type="ECO:0000313" key="1">
    <source>
        <dbReference type="EMBL" id="MBU2670175.1"/>
    </source>
</evidence>
<organism evidence="1 2">
    <name type="scientific">Paractinoplanes bogorensis</name>
    <dbReference type="NCBI Taxonomy" id="1610840"/>
    <lineage>
        <taxon>Bacteria</taxon>
        <taxon>Bacillati</taxon>
        <taxon>Actinomycetota</taxon>
        <taxon>Actinomycetes</taxon>
        <taxon>Micromonosporales</taxon>
        <taxon>Micromonosporaceae</taxon>
        <taxon>Paractinoplanes</taxon>
    </lineage>
</organism>
<keyword evidence="2" id="KW-1185">Reference proteome</keyword>
<protein>
    <submittedName>
        <fullName evidence="1">DUF2791 family P-loop domain-containing protein</fullName>
    </submittedName>
</protein>
<dbReference type="Pfam" id="PF10923">
    <property type="entry name" value="BrxC_BrxD"/>
    <property type="match status" value="1"/>
</dbReference>